<dbReference type="AlphaFoldDB" id="A0A9R1UQ00"/>
<dbReference type="Proteomes" id="UP000235145">
    <property type="component" value="Unassembled WGS sequence"/>
</dbReference>
<dbReference type="PANTHER" id="PTHR10775">
    <property type="entry name" value="OS08G0208400 PROTEIN"/>
    <property type="match status" value="1"/>
</dbReference>
<keyword evidence="3" id="KW-1185">Reference proteome</keyword>
<comment type="caution">
    <text evidence="2">The sequence shown here is derived from an EMBL/GenBank/DDBJ whole genome shotgun (WGS) entry which is preliminary data.</text>
</comment>
<dbReference type="Pfam" id="PF02992">
    <property type="entry name" value="Transposase_21"/>
    <property type="match status" value="1"/>
</dbReference>
<accession>A0A9R1UQ00</accession>
<dbReference type="PANTHER" id="PTHR10775:SF182">
    <property type="entry name" value="TRANSPOSON, EN_SPM-LIKE, TRANSPOSASE-ASSOCIATED DOMAIN PROTEIN-RELATED"/>
    <property type="match status" value="1"/>
</dbReference>
<evidence type="ECO:0000313" key="3">
    <source>
        <dbReference type="Proteomes" id="UP000235145"/>
    </source>
</evidence>
<feature type="domain" description="DUF4218" evidence="1">
    <location>
        <begin position="189"/>
        <end position="238"/>
    </location>
</feature>
<protein>
    <recommendedName>
        <fullName evidence="1">DUF4218 domain-containing protein</fullName>
    </recommendedName>
</protein>
<dbReference type="InterPro" id="IPR004242">
    <property type="entry name" value="Transposase_21"/>
</dbReference>
<organism evidence="2 3">
    <name type="scientific">Lactuca sativa</name>
    <name type="common">Garden lettuce</name>
    <dbReference type="NCBI Taxonomy" id="4236"/>
    <lineage>
        <taxon>Eukaryota</taxon>
        <taxon>Viridiplantae</taxon>
        <taxon>Streptophyta</taxon>
        <taxon>Embryophyta</taxon>
        <taxon>Tracheophyta</taxon>
        <taxon>Spermatophyta</taxon>
        <taxon>Magnoliopsida</taxon>
        <taxon>eudicotyledons</taxon>
        <taxon>Gunneridae</taxon>
        <taxon>Pentapetalae</taxon>
        <taxon>asterids</taxon>
        <taxon>campanulids</taxon>
        <taxon>Asterales</taxon>
        <taxon>Asteraceae</taxon>
        <taxon>Cichorioideae</taxon>
        <taxon>Cichorieae</taxon>
        <taxon>Lactucinae</taxon>
        <taxon>Lactuca</taxon>
    </lineage>
</organism>
<sequence length="311" mass="35978">MFFTAIVPGPKNTKDKLDVFLEPVIDELKQLWEEGVLTYDVSLRQNFQMRAALMWTISDFPAYGMLSGWSTAGKLACPHCGKSSQAFRLPNAILREIEDYGFVKVTDANSYVVNKSCSKVKCGWKKRSIFWDLPYWKINLIRHNFDVMHVEKSSLKICFTPLLPIAFREMLRKKVWEAITELSLFFKRLTASVITVEDMKRIEDEIPIILCKLEGIFVPDFFDSMEHLPIHLPYEAKIDVKNKARVEGSICNAFLVREASIFCYYYFEPHVYTRNRKVPRNDDGGARDDDEEKLTIFSVTPVFPGLPFLAM</sequence>
<evidence type="ECO:0000259" key="1">
    <source>
        <dbReference type="Pfam" id="PF13960"/>
    </source>
</evidence>
<dbReference type="Pfam" id="PF13960">
    <property type="entry name" value="DUF4218"/>
    <property type="match status" value="1"/>
</dbReference>
<evidence type="ECO:0000313" key="2">
    <source>
        <dbReference type="EMBL" id="KAJ0190893.1"/>
    </source>
</evidence>
<reference evidence="2 3" key="1">
    <citation type="journal article" date="2017" name="Nat. Commun.">
        <title>Genome assembly with in vitro proximity ligation data and whole-genome triplication in lettuce.</title>
        <authorList>
            <person name="Reyes-Chin-Wo S."/>
            <person name="Wang Z."/>
            <person name="Yang X."/>
            <person name="Kozik A."/>
            <person name="Arikit S."/>
            <person name="Song C."/>
            <person name="Xia L."/>
            <person name="Froenicke L."/>
            <person name="Lavelle D.O."/>
            <person name="Truco M.J."/>
            <person name="Xia R."/>
            <person name="Zhu S."/>
            <person name="Xu C."/>
            <person name="Xu H."/>
            <person name="Xu X."/>
            <person name="Cox K."/>
            <person name="Korf I."/>
            <person name="Meyers B.C."/>
            <person name="Michelmore R.W."/>
        </authorList>
    </citation>
    <scope>NUCLEOTIDE SEQUENCE [LARGE SCALE GENOMIC DNA]</scope>
    <source>
        <strain evidence="3">cv. Salinas</strain>
        <tissue evidence="2">Seedlings</tissue>
    </source>
</reference>
<proteinExistence type="predicted"/>
<dbReference type="InterPro" id="IPR025452">
    <property type="entry name" value="DUF4218"/>
</dbReference>
<name>A0A9R1UQ00_LACSA</name>
<dbReference type="EMBL" id="NBSK02000008">
    <property type="protein sequence ID" value="KAJ0190893.1"/>
    <property type="molecule type" value="Genomic_DNA"/>
</dbReference>
<gene>
    <name evidence="2" type="ORF">LSAT_V11C800416210</name>
</gene>